<reference evidence="1 2" key="1">
    <citation type="submission" date="2024-01" db="EMBL/GenBank/DDBJ databases">
        <title>The genomes of 5 underutilized Papilionoideae crops provide insights into root nodulation and disease resistanc.</title>
        <authorList>
            <person name="Yuan L."/>
        </authorList>
    </citation>
    <scope>NUCLEOTIDE SEQUENCE [LARGE SCALE GENOMIC DNA]</scope>
    <source>
        <strain evidence="1">ZHUSHIDOU_FW_LH</strain>
        <tissue evidence="1">Leaf</tissue>
    </source>
</reference>
<keyword evidence="2" id="KW-1185">Reference proteome</keyword>
<evidence type="ECO:0000313" key="1">
    <source>
        <dbReference type="EMBL" id="KAK7276610.1"/>
    </source>
</evidence>
<organism evidence="1 2">
    <name type="scientific">Crotalaria pallida</name>
    <name type="common">Smooth rattlebox</name>
    <name type="synonym">Crotalaria striata</name>
    <dbReference type="NCBI Taxonomy" id="3830"/>
    <lineage>
        <taxon>Eukaryota</taxon>
        <taxon>Viridiplantae</taxon>
        <taxon>Streptophyta</taxon>
        <taxon>Embryophyta</taxon>
        <taxon>Tracheophyta</taxon>
        <taxon>Spermatophyta</taxon>
        <taxon>Magnoliopsida</taxon>
        <taxon>eudicotyledons</taxon>
        <taxon>Gunneridae</taxon>
        <taxon>Pentapetalae</taxon>
        <taxon>rosids</taxon>
        <taxon>fabids</taxon>
        <taxon>Fabales</taxon>
        <taxon>Fabaceae</taxon>
        <taxon>Papilionoideae</taxon>
        <taxon>50 kb inversion clade</taxon>
        <taxon>genistoids sensu lato</taxon>
        <taxon>core genistoids</taxon>
        <taxon>Crotalarieae</taxon>
        <taxon>Crotalaria</taxon>
    </lineage>
</organism>
<sequence>MASRKLLLSSLIRSSSSSSTSLLSSWPRGPFNRVVKYYSATTTTPASESDSSKPDDVRADVKAKKKKMVEDYGFEIYKETPRGFRNSILDEIRIRSIADTIDSEVYSINTAYQGGEFGPPRR</sequence>
<evidence type="ECO:0000313" key="2">
    <source>
        <dbReference type="Proteomes" id="UP001372338"/>
    </source>
</evidence>
<comment type="caution">
    <text evidence="1">The sequence shown here is derived from an EMBL/GenBank/DDBJ whole genome shotgun (WGS) entry which is preliminary data.</text>
</comment>
<gene>
    <name evidence="1" type="ORF">RIF29_17753</name>
</gene>
<protein>
    <submittedName>
        <fullName evidence="1">Uncharacterized protein</fullName>
    </submittedName>
</protein>
<accession>A0AAN9IGQ9</accession>
<dbReference type="AlphaFoldDB" id="A0AAN9IGQ9"/>
<proteinExistence type="predicted"/>
<dbReference type="EMBL" id="JAYWIO010000003">
    <property type="protein sequence ID" value="KAK7276610.1"/>
    <property type="molecule type" value="Genomic_DNA"/>
</dbReference>
<name>A0AAN9IGQ9_CROPI</name>
<dbReference type="Proteomes" id="UP001372338">
    <property type="component" value="Unassembled WGS sequence"/>
</dbReference>